<evidence type="ECO:0000313" key="2">
    <source>
        <dbReference type="Proteomes" id="UP000018031"/>
    </source>
</evidence>
<comment type="caution">
    <text evidence="1">The sequence shown here is derived from an EMBL/GenBank/DDBJ whole genome shotgun (WGS) entry which is preliminary data.</text>
</comment>
<dbReference type="EMBL" id="BAOU01000037">
    <property type="protein sequence ID" value="GAD05654.1"/>
    <property type="molecule type" value="Genomic_DNA"/>
</dbReference>
<name>T1DT78_9PORP</name>
<evidence type="ECO:0000313" key="1">
    <source>
        <dbReference type="EMBL" id="GAD05654.1"/>
    </source>
</evidence>
<dbReference type="AlphaFoldDB" id="T1DT78"/>
<proteinExistence type="predicted"/>
<sequence length="45" mass="5252">MHATIVPFPLSEPRLKSLSLDLIRSREALHCSLNWIKISYNVSEW</sequence>
<gene>
    <name evidence="1" type="ORF">PORCRE_1359</name>
</gene>
<organism evidence="1 2">
    <name type="scientific">Porphyromonas crevioricanis JCM 15906</name>
    <dbReference type="NCBI Taxonomy" id="1305617"/>
    <lineage>
        <taxon>Bacteria</taxon>
        <taxon>Pseudomonadati</taxon>
        <taxon>Bacteroidota</taxon>
        <taxon>Bacteroidia</taxon>
        <taxon>Bacteroidales</taxon>
        <taxon>Porphyromonadaceae</taxon>
        <taxon>Porphyromonas</taxon>
    </lineage>
</organism>
<reference evidence="2" key="1">
    <citation type="journal article" date="2013" name="Genome">
        <title>Draft Genome Sequences of Porphyromonas crevioricanis JCM 15906T and Porphyromonas cansulci JCM 13913T Isolated from a Canine Oral Cavity.</title>
        <authorList>
            <person name="Sakamoto M."/>
            <person name="Tanaka N."/>
            <person name="Shiwa Y."/>
            <person name="Yoshikawa H."/>
            <person name="Ohkuma M."/>
        </authorList>
    </citation>
    <scope>NUCLEOTIDE SEQUENCE [LARGE SCALE GENOMIC DNA]</scope>
    <source>
        <strain evidence="2">JCM 15906</strain>
    </source>
</reference>
<protein>
    <submittedName>
        <fullName evidence="1">Uncharacterized protein</fullName>
    </submittedName>
</protein>
<reference evidence="1 2" key="2">
    <citation type="journal article" date="2013" name="Genome Announc.">
        <title>Draft Genome Sequences of Porphyromonas crevioricanis JCM 15906T and Porphyromonas cansulci JCM 13913T Isolated from a Canine Oral Cavity.</title>
        <authorList>
            <person name="Sakamoto M."/>
            <person name="Tanaka N."/>
            <person name="Shiwa Y."/>
            <person name="Yoshikawa H."/>
            <person name="Ohkuma M."/>
        </authorList>
    </citation>
    <scope>NUCLEOTIDE SEQUENCE [LARGE SCALE GENOMIC DNA]</scope>
    <source>
        <strain evidence="1 2">JCM 15906</strain>
    </source>
</reference>
<accession>T1DT78</accession>
<dbReference type="Proteomes" id="UP000018031">
    <property type="component" value="Unassembled WGS sequence"/>
</dbReference>